<organism evidence="1 2">
    <name type="scientific">candidate division MSBL1 archaeon SCGC-AAA382F02</name>
    <dbReference type="NCBI Taxonomy" id="1698282"/>
    <lineage>
        <taxon>Archaea</taxon>
        <taxon>Methanobacteriati</taxon>
        <taxon>Methanobacteriota</taxon>
        <taxon>candidate division MSBL1</taxon>
    </lineage>
</organism>
<name>A0A133VHX2_9EURY</name>
<protein>
    <submittedName>
        <fullName evidence="1">Uncharacterized protein</fullName>
    </submittedName>
</protein>
<evidence type="ECO:0000313" key="2">
    <source>
        <dbReference type="Proteomes" id="UP000070491"/>
    </source>
</evidence>
<accession>A0A133VHX2</accession>
<sequence>MGRTIKQKIKNLLFKEGPLIEKRITEEIYGPRYTQGERQNIYHRVQILKHEGKVQQAEIEEGPTAWKLTPTYYRYRKEKSMENVMGTIADAVRGTKK</sequence>
<dbReference type="Proteomes" id="UP000070491">
    <property type="component" value="Unassembled WGS sequence"/>
</dbReference>
<keyword evidence="2" id="KW-1185">Reference proteome</keyword>
<proteinExistence type="predicted"/>
<dbReference type="EMBL" id="LHYG01000018">
    <property type="protein sequence ID" value="KXB06029.1"/>
    <property type="molecule type" value="Genomic_DNA"/>
</dbReference>
<comment type="caution">
    <text evidence="1">The sequence shown here is derived from an EMBL/GenBank/DDBJ whole genome shotgun (WGS) entry which is preliminary data.</text>
</comment>
<evidence type="ECO:0000313" key="1">
    <source>
        <dbReference type="EMBL" id="KXB06029.1"/>
    </source>
</evidence>
<dbReference type="AlphaFoldDB" id="A0A133VHX2"/>
<gene>
    <name evidence="1" type="ORF">AKJ53_01510</name>
</gene>
<reference evidence="1 2" key="1">
    <citation type="journal article" date="2016" name="Sci. Rep.">
        <title>Metabolic traits of an uncultured archaeal lineage -MSBL1- from brine pools of the Red Sea.</title>
        <authorList>
            <person name="Mwirichia R."/>
            <person name="Alam I."/>
            <person name="Rashid M."/>
            <person name="Vinu M."/>
            <person name="Ba-Alawi W."/>
            <person name="Anthony Kamau A."/>
            <person name="Kamanda Ngugi D."/>
            <person name="Goker M."/>
            <person name="Klenk H.P."/>
            <person name="Bajic V."/>
            <person name="Stingl U."/>
        </authorList>
    </citation>
    <scope>NUCLEOTIDE SEQUENCE [LARGE SCALE GENOMIC DNA]</scope>
    <source>
        <strain evidence="1">SCGC-AAA382F02</strain>
    </source>
</reference>